<dbReference type="Proteomes" id="UP001431963">
    <property type="component" value="Unassembled WGS sequence"/>
</dbReference>
<dbReference type="PANTHER" id="PTHR41913:SF1">
    <property type="entry name" value="DUF1684 DOMAIN-CONTAINING PROTEIN"/>
    <property type="match status" value="1"/>
</dbReference>
<dbReference type="InterPro" id="IPR012467">
    <property type="entry name" value="DUF1684"/>
</dbReference>
<name>A0ABU8BRB6_9RHOB</name>
<evidence type="ECO:0000313" key="2">
    <source>
        <dbReference type="Proteomes" id="UP001431963"/>
    </source>
</evidence>
<dbReference type="EMBL" id="JBALHR010000001">
    <property type="protein sequence ID" value="MEH7826792.1"/>
    <property type="molecule type" value="Genomic_DNA"/>
</dbReference>
<organism evidence="1 2">
    <name type="scientific">Gemmobacter denitrificans</name>
    <dbReference type="NCBI Taxonomy" id="3123040"/>
    <lineage>
        <taxon>Bacteria</taxon>
        <taxon>Pseudomonadati</taxon>
        <taxon>Pseudomonadota</taxon>
        <taxon>Alphaproteobacteria</taxon>
        <taxon>Rhodobacterales</taxon>
        <taxon>Paracoccaceae</taxon>
        <taxon>Gemmobacter</taxon>
    </lineage>
</organism>
<dbReference type="PANTHER" id="PTHR41913">
    <property type="entry name" value="DUF1684 DOMAIN-CONTAINING PROTEIN"/>
    <property type="match status" value="1"/>
</dbReference>
<sequence length="254" mass="27774">MDWAAWQADRLAALRAEDGWLNLTDRVEIAPGRMTVGRSAQNDVVLSVGPDHLGVLELCSDLTARLTTSTETLDFHPQPEAPARLSVAGLMLEIHVVDGAAALRVRLIDDPRRLNFGGITCFAFDPAWVVRAEWVALPSPITRQAELVKGRSDRVTQTHVARFSHAGHDVGLVPLHMKAGRPMFVIRDATSGCETYAASRFLIGEVVGNMVVLDFNRAFNPPCAFTDFAVCPLPPPENRLPFAIRAGERAPDPH</sequence>
<comment type="caution">
    <text evidence="1">The sequence shown here is derived from an EMBL/GenBank/DDBJ whole genome shotgun (WGS) entry which is preliminary data.</text>
</comment>
<accession>A0ABU8BRB6</accession>
<proteinExistence type="predicted"/>
<evidence type="ECO:0000313" key="1">
    <source>
        <dbReference type="EMBL" id="MEH7826792.1"/>
    </source>
</evidence>
<gene>
    <name evidence="1" type="ORF">V6590_01380</name>
</gene>
<dbReference type="RefSeq" id="WP_335418420.1">
    <property type="nucleotide sequence ID" value="NZ_JBALHR010000001.1"/>
</dbReference>
<dbReference type="Pfam" id="PF07920">
    <property type="entry name" value="DUF1684"/>
    <property type="match status" value="1"/>
</dbReference>
<keyword evidence="2" id="KW-1185">Reference proteome</keyword>
<reference evidence="1" key="1">
    <citation type="submission" date="2024-02" db="EMBL/GenBank/DDBJ databases">
        <title>Genome sequences of strain Gemmobacter sp. JM10B15.</title>
        <authorList>
            <person name="Zhang M."/>
        </authorList>
    </citation>
    <scope>NUCLEOTIDE SEQUENCE</scope>
    <source>
        <strain evidence="1">JM10B15</strain>
    </source>
</reference>
<protein>
    <submittedName>
        <fullName evidence="1">DUF1684 domain-containing protein</fullName>
    </submittedName>
</protein>